<dbReference type="InterPro" id="IPR043133">
    <property type="entry name" value="GTP-CH-I_C/QueF"/>
</dbReference>
<dbReference type="InterPro" id="IPR006156">
    <property type="entry name" value="Dihydroneopterin_aldolase"/>
</dbReference>
<comment type="similarity">
    <text evidence="3">Belongs to the DHNA family.</text>
</comment>
<feature type="domain" description="Dihydroneopterin aldolase/epimerase" evidence="8">
    <location>
        <begin position="28"/>
        <end position="135"/>
    </location>
</feature>
<name>A0A5C4NKE9_9RHOB</name>
<dbReference type="RefSeq" id="WP_139079597.1">
    <property type="nucleotide sequence ID" value="NZ_VDFV01000001.1"/>
</dbReference>
<organism evidence="9 10">
    <name type="scientific">Rubellimicrobium roseum</name>
    <dbReference type="NCBI Taxonomy" id="687525"/>
    <lineage>
        <taxon>Bacteria</taxon>
        <taxon>Pseudomonadati</taxon>
        <taxon>Pseudomonadota</taxon>
        <taxon>Alphaproteobacteria</taxon>
        <taxon>Rhodobacterales</taxon>
        <taxon>Roseobacteraceae</taxon>
        <taxon>Rubellimicrobium</taxon>
    </lineage>
</organism>
<evidence type="ECO:0000256" key="5">
    <source>
        <dbReference type="ARBA" id="ARBA00022909"/>
    </source>
</evidence>
<accession>A0A5C4NKE9</accession>
<dbReference type="EMBL" id="VDFV01000001">
    <property type="protein sequence ID" value="TNC74602.1"/>
    <property type="molecule type" value="Genomic_DNA"/>
</dbReference>
<evidence type="ECO:0000259" key="8">
    <source>
        <dbReference type="SMART" id="SM00905"/>
    </source>
</evidence>
<dbReference type="GO" id="GO:0046656">
    <property type="term" value="P:folic acid biosynthetic process"/>
    <property type="evidence" value="ECO:0007669"/>
    <property type="project" value="UniProtKB-KW"/>
</dbReference>
<keyword evidence="5" id="KW-0289">Folate biosynthesis</keyword>
<dbReference type="PANTHER" id="PTHR42844">
    <property type="entry name" value="DIHYDRONEOPTERIN ALDOLASE 1-RELATED"/>
    <property type="match status" value="1"/>
</dbReference>
<dbReference type="SMART" id="SM00905">
    <property type="entry name" value="FolB"/>
    <property type="match status" value="1"/>
</dbReference>
<dbReference type="Gene3D" id="3.30.1130.10">
    <property type="match status" value="1"/>
</dbReference>
<evidence type="ECO:0000256" key="4">
    <source>
        <dbReference type="ARBA" id="ARBA00013043"/>
    </source>
</evidence>
<dbReference type="Proteomes" id="UP000305709">
    <property type="component" value="Unassembled WGS sequence"/>
</dbReference>
<comment type="catalytic activity">
    <reaction evidence="1">
        <text>7,8-dihydroneopterin = 6-hydroxymethyl-7,8-dihydropterin + glycolaldehyde</text>
        <dbReference type="Rhea" id="RHEA:10540"/>
        <dbReference type="ChEBI" id="CHEBI:17001"/>
        <dbReference type="ChEBI" id="CHEBI:17071"/>
        <dbReference type="ChEBI" id="CHEBI:44841"/>
        <dbReference type="EC" id="4.1.2.25"/>
    </reaction>
</comment>
<comment type="pathway">
    <text evidence="2">Cofactor biosynthesis; tetrahydrofolate biosynthesis; 2-amino-4-hydroxy-6-hydroxymethyl-7,8-dihydropteridine diphosphate from 7,8-dihydroneopterin triphosphate: step 3/4.</text>
</comment>
<dbReference type="AlphaFoldDB" id="A0A5C4NKE9"/>
<protein>
    <recommendedName>
        <fullName evidence="4">dihydroneopterin aldolase</fullName>
        <ecNumber evidence="4">4.1.2.25</ecNumber>
    </recommendedName>
    <alternativeName>
        <fullName evidence="7">7,8-dihydroneopterin aldolase</fullName>
    </alternativeName>
</protein>
<evidence type="ECO:0000256" key="1">
    <source>
        <dbReference type="ARBA" id="ARBA00001353"/>
    </source>
</evidence>
<keyword evidence="10" id="KW-1185">Reference proteome</keyword>
<evidence type="ECO:0000256" key="6">
    <source>
        <dbReference type="ARBA" id="ARBA00023239"/>
    </source>
</evidence>
<gene>
    <name evidence="9" type="ORF">FHG71_00205</name>
</gene>
<dbReference type="InterPro" id="IPR006157">
    <property type="entry name" value="FolB_dom"/>
</dbReference>
<dbReference type="PANTHER" id="PTHR42844:SF1">
    <property type="entry name" value="DIHYDRONEOPTERIN ALDOLASE 1-RELATED"/>
    <property type="match status" value="1"/>
</dbReference>
<evidence type="ECO:0000256" key="3">
    <source>
        <dbReference type="ARBA" id="ARBA00005708"/>
    </source>
</evidence>
<comment type="caution">
    <text evidence="9">The sequence shown here is derived from an EMBL/GenBank/DDBJ whole genome shotgun (WGS) entry which is preliminary data.</text>
</comment>
<reference evidence="9 10" key="1">
    <citation type="submission" date="2019-06" db="EMBL/GenBank/DDBJ databases">
        <authorList>
            <person name="Jiang L."/>
        </authorList>
    </citation>
    <scope>NUCLEOTIDE SEQUENCE [LARGE SCALE GENOMIC DNA]</scope>
    <source>
        <strain evidence="9 10">YIM 48858</strain>
    </source>
</reference>
<evidence type="ECO:0000256" key="7">
    <source>
        <dbReference type="ARBA" id="ARBA00032903"/>
    </source>
</evidence>
<proteinExistence type="inferred from homology"/>
<dbReference type="GO" id="GO:0004150">
    <property type="term" value="F:dihydroneopterin aldolase activity"/>
    <property type="evidence" value="ECO:0007669"/>
    <property type="project" value="UniProtKB-EC"/>
</dbReference>
<dbReference type="Pfam" id="PF02152">
    <property type="entry name" value="FolB"/>
    <property type="match status" value="1"/>
</dbReference>
<evidence type="ECO:0000256" key="2">
    <source>
        <dbReference type="ARBA" id="ARBA00005013"/>
    </source>
</evidence>
<sequence>MTNDEIRQAFGHPLARSEATATRPLDRISLRDHVVAVEIGAFEVERGVTQRLRFDIVVEVAPQSDAGDDVDRILSYDRLTEAVAAELSRERLALLETLAERVAARILREPQAERAFVRIQKLDRGPGDLGVEIVRIRDDQLQEHEMPKGLNPRVVLLGESEAASPGFSSTLRLLKADDVPLVLVAPAAKAPGAATPEAQDRMDLLAADQGAWLLAGRHPELVVAATRTEVDWNLRHGRTVVWAPFKLALDQGWQGNDPLYRTIMFAWSLDAAEVVLIGHPLKGLMEAPVRVRSASPEAPLE</sequence>
<evidence type="ECO:0000313" key="10">
    <source>
        <dbReference type="Proteomes" id="UP000305709"/>
    </source>
</evidence>
<dbReference type="EC" id="4.1.2.25" evidence="4"/>
<keyword evidence="6" id="KW-0456">Lyase</keyword>
<evidence type="ECO:0000313" key="9">
    <source>
        <dbReference type="EMBL" id="TNC74602.1"/>
    </source>
</evidence>
<dbReference type="SUPFAM" id="SSF55620">
    <property type="entry name" value="Tetrahydrobiopterin biosynthesis enzymes-like"/>
    <property type="match status" value="1"/>
</dbReference>
<dbReference type="OrthoDB" id="7678026at2"/>
<dbReference type="GO" id="GO:0005737">
    <property type="term" value="C:cytoplasm"/>
    <property type="evidence" value="ECO:0007669"/>
    <property type="project" value="TreeGrafter"/>
</dbReference>